<dbReference type="Gene3D" id="3.40.50.620">
    <property type="entry name" value="HUPs"/>
    <property type="match status" value="1"/>
</dbReference>
<evidence type="ECO:0000259" key="12">
    <source>
        <dbReference type="SMART" id="SM01016"/>
    </source>
</evidence>
<evidence type="ECO:0000256" key="7">
    <source>
        <dbReference type="ARBA" id="ARBA00023146"/>
    </source>
</evidence>
<comment type="caution">
    <text evidence="13">The sequence shown here is derived from an EMBL/GenBank/DDBJ whole genome shotgun (WGS) entry which is preliminary data.</text>
</comment>
<protein>
    <recommendedName>
        <fullName evidence="2 9">Arginine--tRNA ligase</fullName>
        <ecNumber evidence="2 9">6.1.1.19</ecNumber>
    </recommendedName>
</protein>
<evidence type="ECO:0000256" key="10">
    <source>
        <dbReference type="RuleBase" id="RU363038"/>
    </source>
</evidence>
<dbReference type="SUPFAM" id="SSF47323">
    <property type="entry name" value="Anticodon-binding domain of a subclass of class I aminoacyl-tRNA synthetases"/>
    <property type="match status" value="1"/>
</dbReference>
<evidence type="ECO:0000256" key="1">
    <source>
        <dbReference type="ARBA" id="ARBA00005594"/>
    </source>
</evidence>
<dbReference type="GO" id="GO:0005524">
    <property type="term" value="F:ATP binding"/>
    <property type="evidence" value="ECO:0007669"/>
    <property type="project" value="UniProtKB-KW"/>
</dbReference>
<evidence type="ECO:0000313" key="13">
    <source>
        <dbReference type="EMBL" id="OGG87826.1"/>
    </source>
</evidence>
<keyword evidence="4 10" id="KW-0547">Nucleotide-binding</keyword>
<reference evidence="13 14" key="1">
    <citation type="journal article" date="2016" name="Nat. Commun.">
        <title>Thousands of microbial genomes shed light on interconnected biogeochemical processes in an aquifer system.</title>
        <authorList>
            <person name="Anantharaman K."/>
            <person name="Brown C.T."/>
            <person name="Hug L.A."/>
            <person name="Sharon I."/>
            <person name="Castelle C.J."/>
            <person name="Probst A.J."/>
            <person name="Thomas B.C."/>
            <person name="Singh A."/>
            <person name="Wilkins M.J."/>
            <person name="Karaoz U."/>
            <person name="Brodie E.L."/>
            <person name="Williams K.H."/>
            <person name="Hubbard S.S."/>
            <person name="Banfield J.F."/>
        </authorList>
    </citation>
    <scope>NUCLEOTIDE SEQUENCE [LARGE SCALE GENOMIC DNA]</scope>
</reference>
<accession>A0A1F6FPN8</accession>
<dbReference type="SUPFAM" id="SSF55190">
    <property type="entry name" value="Arginyl-tRNA synthetase (ArgRS), N-terminal 'additional' domain"/>
    <property type="match status" value="1"/>
</dbReference>
<dbReference type="Pfam" id="PF03485">
    <property type="entry name" value="Arg_tRNA_synt_N"/>
    <property type="match status" value="1"/>
</dbReference>
<dbReference type="EC" id="6.1.1.19" evidence="2 9"/>
<dbReference type="SMART" id="SM00836">
    <property type="entry name" value="DALR_1"/>
    <property type="match status" value="1"/>
</dbReference>
<feature type="domain" description="Arginyl tRNA synthetase N-terminal" evidence="12">
    <location>
        <begin position="3"/>
        <end position="85"/>
    </location>
</feature>
<comment type="catalytic activity">
    <reaction evidence="8">
        <text>tRNA(Arg) + L-arginine + ATP = L-arginyl-tRNA(Arg) + AMP + diphosphate</text>
        <dbReference type="Rhea" id="RHEA:20301"/>
        <dbReference type="Rhea" id="RHEA-COMP:9658"/>
        <dbReference type="Rhea" id="RHEA-COMP:9673"/>
        <dbReference type="ChEBI" id="CHEBI:30616"/>
        <dbReference type="ChEBI" id="CHEBI:32682"/>
        <dbReference type="ChEBI" id="CHEBI:33019"/>
        <dbReference type="ChEBI" id="CHEBI:78442"/>
        <dbReference type="ChEBI" id="CHEBI:78513"/>
        <dbReference type="ChEBI" id="CHEBI:456215"/>
        <dbReference type="EC" id="6.1.1.19"/>
    </reaction>
</comment>
<evidence type="ECO:0000313" key="14">
    <source>
        <dbReference type="Proteomes" id="UP000179230"/>
    </source>
</evidence>
<evidence type="ECO:0000256" key="4">
    <source>
        <dbReference type="ARBA" id="ARBA00022741"/>
    </source>
</evidence>
<evidence type="ECO:0000256" key="3">
    <source>
        <dbReference type="ARBA" id="ARBA00022598"/>
    </source>
</evidence>
<keyword evidence="5 10" id="KW-0067">ATP-binding</keyword>
<dbReference type="InterPro" id="IPR036695">
    <property type="entry name" value="Arg-tRNA-synth_N_sf"/>
</dbReference>
<comment type="similarity">
    <text evidence="1 10">Belongs to the class-I aminoacyl-tRNA synthetase family.</text>
</comment>
<proteinExistence type="inferred from homology"/>
<dbReference type="NCBIfam" id="TIGR00456">
    <property type="entry name" value="argS"/>
    <property type="match status" value="1"/>
</dbReference>
<dbReference type="EMBL" id="MFMT01000040">
    <property type="protein sequence ID" value="OGG87826.1"/>
    <property type="molecule type" value="Genomic_DNA"/>
</dbReference>
<dbReference type="PANTHER" id="PTHR11956">
    <property type="entry name" value="ARGINYL-TRNA SYNTHETASE"/>
    <property type="match status" value="1"/>
</dbReference>
<dbReference type="PANTHER" id="PTHR11956:SF5">
    <property type="entry name" value="ARGININE--TRNA LIGASE, CYTOPLASMIC"/>
    <property type="match status" value="1"/>
</dbReference>
<dbReference type="InterPro" id="IPR005148">
    <property type="entry name" value="Arg-tRNA-synth_N"/>
</dbReference>
<dbReference type="InterPro" id="IPR001278">
    <property type="entry name" value="Arg-tRNA-ligase"/>
</dbReference>
<dbReference type="Pfam" id="PF05746">
    <property type="entry name" value="DALR_1"/>
    <property type="match status" value="1"/>
</dbReference>
<sequence>MEDVIKTAIEEALAGLGIEPVDFTVEHPSDMSHGDFACNVAMVVAKKVRQSPREVAEQLHTKLKGQIEYVEKIEVAGPGFLNFYLARDFFTVELMRTSALGEKWGHNQSWLGKRVVVEYTDPNPFKEFHIGHLFTNVVGESIARLFMMADADVKRVCYQGDVGLHVAHAIWGMQELGIKAESDLTSRDLGRAYAHGATAYKNNENAKVAITALNKIIYERSDEAINVLYDAGRAISLAYFETIYKLVDTKFDWYFFESEAAPRGKQIVLDNPTIFVPSDGAFIFKGEDYGLHTRVFLNKAGLPTYEAKELSLAKMKEEALGIYDHSVVSTAKEINEYFKVLLKAMSFIYPELAEKTEHIGHGMVRLTTGKMSSRTGEVIAAVDFIADVAKSVHEKILTAGAIEPDEMLCNNVALAAIKYTTLKGSIFQDTIFDKTKALSFEGDSGPYLQYTHARICSVLEKASAVGVTPQTKVIPLAPYKVEKILARFEEVVKSALDERAPHKVITYLTELAGEFNTFYAHEKIADKDDKYAPYKATVADAVRLTLKNGLWVLGIKAPERM</sequence>
<dbReference type="InterPro" id="IPR009080">
    <property type="entry name" value="tRNAsynth_Ia_anticodon-bd"/>
</dbReference>
<dbReference type="GO" id="GO:0006420">
    <property type="term" value="P:arginyl-tRNA aminoacylation"/>
    <property type="evidence" value="ECO:0007669"/>
    <property type="project" value="UniProtKB-UniRule"/>
</dbReference>
<dbReference type="Gene3D" id="3.30.1360.70">
    <property type="entry name" value="Arginyl tRNA synthetase N-terminal domain"/>
    <property type="match status" value="1"/>
</dbReference>
<keyword evidence="7 10" id="KW-0030">Aminoacyl-tRNA synthetase</keyword>
<dbReference type="FunFam" id="1.10.730.10:FF:000006">
    <property type="entry name" value="Arginyl-tRNA synthetase 2, mitochondrial"/>
    <property type="match status" value="1"/>
</dbReference>
<gene>
    <name evidence="13" type="ORF">A2592_02465</name>
</gene>
<evidence type="ECO:0000256" key="2">
    <source>
        <dbReference type="ARBA" id="ARBA00012837"/>
    </source>
</evidence>
<dbReference type="InterPro" id="IPR014729">
    <property type="entry name" value="Rossmann-like_a/b/a_fold"/>
</dbReference>
<dbReference type="GO" id="GO:0004814">
    <property type="term" value="F:arginine-tRNA ligase activity"/>
    <property type="evidence" value="ECO:0007669"/>
    <property type="project" value="UniProtKB-UniRule"/>
</dbReference>
<dbReference type="AlphaFoldDB" id="A0A1F6FPN8"/>
<dbReference type="GO" id="GO:0005737">
    <property type="term" value="C:cytoplasm"/>
    <property type="evidence" value="ECO:0007669"/>
    <property type="project" value="UniProtKB-UniRule"/>
</dbReference>
<name>A0A1F6FPN8_9BACT</name>
<dbReference type="SMART" id="SM01016">
    <property type="entry name" value="Arg_tRNA_synt_N"/>
    <property type="match status" value="1"/>
</dbReference>
<evidence type="ECO:0000256" key="5">
    <source>
        <dbReference type="ARBA" id="ARBA00022840"/>
    </source>
</evidence>
<dbReference type="SUPFAM" id="SSF52374">
    <property type="entry name" value="Nucleotidylyl transferase"/>
    <property type="match status" value="1"/>
</dbReference>
<organism evidence="13 14">
    <name type="scientific">Candidatus Kaiserbacteria bacterium RIFOXYD1_FULL_42_15</name>
    <dbReference type="NCBI Taxonomy" id="1798532"/>
    <lineage>
        <taxon>Bacteria</taxon>
        <taxon>Candidatus Kaiseribacteriota</taxon>
    </lineage>
</organism>
<feature type="domain" description="DALR anticodon binding" evidence="11">
    <location>
        <begin position="448"/>
        <end position="561"/>
    </location>
</feature>
<dbReference type="Pfam" id="PF00750">
    <property type="entry name" value="tRNA-synt_1d"/>
    <property type="match status" value="1"/>
</dbReference>
<keyword evidence="3 10" id="KW-0436">Ligase</keyword>
<evidence type="ECO:0000259" key="11">
    <source>
        <dbReference type="SMART" id="SM00836"/>
    </source>
</evidence>
<evidence type="ECO:0000256" key="9">
    <source>
        <dbReference type="NCBIfam" id="TIGR00456"/>
    </source>
</evidence>
<dbReference type="InterPro" id="IPR035684">
    <property type="entry name" value="ArgRS_core"/>
</dbReference>
<dbReference type="PRINTS" id="PR01038">
    <property type="entry name" value="TRNASYNTHARG"/>
</dbReference>
<dbReference type="Proteomes" id="UP000179230">
    <property type="component" value="Unassembled WGS sequence"/>
</dbReference>
<evidence type="ECO:0000256" key="8">
    <source>
        <dbReference type="ARBA" id="ARBA00049339"/>
    </source>
</evidence>
<dbReference type="Gene3D" id="1.10.730.10">
    <property type="entry name" value="Isoleucyl-tRNA Synthetase, Domain 1"/>
    <property type="match status" value="1"/>
</dbReference>
<dbReference type="InterPro" id="IPR008909">
    <property type="entry name" value="DALR_anticod-bd"/>
</dbReference>
<keyword evidence="6 10" id="KW-0648">Protein biosynthesis</keyword>
<evidence type="ECO:0000256" key="6">
    <source>
        <dbReference type="ARBA" id="ARBA00022917"/>
    </source>
</evidence>